<organism evidence="6 7">
    <name type="scientific">Rossellomorea marisflavi</name>
    <dbReference type="NCBI Taxonomy" id="189381"/>
    <lineage>
        <taxon>Bacteria</taxon>
        <taxon>Bacillati</taxon>
        <taxon>Bacillota</taxon>
        <taxon>Bacilli</taxon>
        <taxon>Bacillales</taxon>
        <taxon>Bacillaceae</taxon>
        <taxon>Rossellomorea</taxon>
    </lineage>
</organism>
<feature type="domain" description="D-isomer specific 2-hydroxyacid dehydrogenase catalytic" evidence="4">
    <location>
        <begin position="6"/>
        <end position="319"/>
    </location>
</feature>
<dbReference type="PROSITE" id="PS00065">
    <property type="entry name" value="D_2_HYDROXYACID_DH_1"/>
    <property type="match status" value="1"/>
</dbReference>
<dbReference type="Pfam" id="PF00389">
    <property type="entry name" value="2-Hacid_dh"/>
    <property type="match status" value="1"/>
</dbReference>
<dbReference type="PROSITE" id="PS00671">
    <property type="entry name" value="D_2_HYDROXYACID_DH_3"/>
    <property type="match status" value="1"/>
</dbReference>
<comment type="similarity">
    <text evidence="1 3">Belongs to the D-isomer specific 2-hydroxyacid dehydrogenase family.</text>
</comment>
<dbReference type="STRING" id="189381.GCA_900166615_02342"/>
<evidence type="ECO:0000256" key="1">
    <source>
        <dbReference type="ARBA" id="ARBA00005854"/>
    </source>
</evidence>
<dbReference type="GO" id="GO:0051287">
    <property type="term" value="F:NAD binding"/>
    <property type="evidence" value="ECO:0007669"/>
    <property type="project" value="InterPro"/>
</dbReference>
<keyword evidence="7" id="KW-1185">Reference proteome</keyword>
<comment type="caution">
    <text evidence="6">The sequence shown here is derived from an EMBL/GenBank/DDBJ whole genome shotgun (WGS) entry which is preliminary data.</text>
</comment>
<dbReference type="SUPFAM" id="SSF52283">
    <property type="entry name" value="Formate/glycerate dehydrogenase catalytic domain-like"/>
    <property type="match status" value="1"/>
</dbReference>
<dbReference type="InterPro" id="IPR006139">
    <property type="entry name" value="D-isomer_2_OHA_DH_cat_dom"/>
</dbReference>
<dbReference type="PANTHER" id="PTHR10996:SF283">
    <property type="entry name" value="GLYOXYLATE_HYDROXYPYRUVATE REDUCTASE B"/>
    <property type="match status" value="1"/>
</dbReference>
<evidence type="ECO:0000313" key="7">
    <source>
        <dbReference type="Proteomes" id="UP000037405"/>
    </source>
</evidence>
<dbReference type="FunFam" id="3.40.50.720:FF:000462">
    <property type="entry name" value="Glyoxylate reductase (NADP+)"/>
    <property type="match status" value="1"/>
</dbReference>
<dbReference type="InterPro" id="IPR029752">
    <property type="entry name" value="D-isomer_DH_CS1"/>
</dbReference>
<gene>
    <name evidence="6" type="ORF">AF331_17390</name>
</gene>
<dbReference type="SUPFAM" id="SSF51735">
    <property type="entry name" value="NAD(P)-binding Rossmann-fold domains"/>
    <property type="match status" value="1"/>
</dbReference>
<dbReference type="PANTHER" id="PTHR10996">
    <property type="entry name" value="2-HYDROXYACID DEHYDROGENASE-RELATED"/>
    <property type="match status" value="1"/>
</dbReference>
<evidence type="ECO:0000313" key="6">
    <source>
        <dbReference type="EMBL" id="KON83923.1"/>
    </source>
</evidence>
<dbReference type="InterPro" id="IPR006140">
    <property type="entry name" value="D-isomer_DH_NAD-bd"/>
</dbReference>
<sequence length="320" mass="35483">MMKPFIYITRKLPETLIQPLQDRYEVEMWDQDDVQVPREVLLEKAGKASALLTMLSDRIDGELLDQGEHLKVVANLAVGFDNIDVAYAKEKGVAVCNTPDVLTETTADLAFGLMMATARRIVEGDRYIREGEWKSWSPLLLAGADIHHKTLGIVGMGSIGEAVARRAKGFSMDVLYHNRNRRPEAEEALGAAFRSLDELLKESDFVVVLAPLTEETKGLFQKEQFDMMKDSAIFINAARGPIVDEDALVEAIREGMIAGAGLDVFTQEPISMDHPLLSLDRVVVLPHIGSSSVDTRYDMVRLCTDNIQAVLEGKEPRTAL</sequence>
<reference evidence="7" key="1">
    <citation type="submission" date="2015-07" db="EMBL/GenBank/DDBJ databases">
        <title>Fjat-14235 jcm11544.</title>
        <authorList>
            <person name="Liu B."/>
            <person name="Wang J."/>
            <person name="Zhu Y."/>
            <person name="Liu G."/>
            <person name="Chen Q."/>
            <person name="Chen Z."/>
            <person name="Lan J."/>
            <person name="Che J."/>
            <person name="Ge C."/>
            <person name="Shi H."/>
            <person name="Pan Z."/>
            <person name="Liu X."/>
        </authorList>
    </citation>
    <scope>NUCLEOTIDE SEQUENCE [LARGE SCALE GENOMIC DNA]</scope>
    <source>
        <strain evidence="7">JCM 11544</strain>
    </source>
</reference>
<dbReference type="CDD" id="cd05301">
    <property type="entry name" value="GDH"/>
    <property type="match status" value="1"/>
</dbReference>
<dbReference type="PATRIC" id="fig|189381.12.peg.4484"/>
<evidence type="ECO:0000256" key="2">
    <source>
        <dbReference type="ARBA" id="ARBA00023002"/>
    </source>
</evidence>
<keyword evidence="2 3" id="KW-0560">Oxidoreductase</keyword>
<dbReference type="GO" id="GO:0016618">
    <property type="term" value="F:hydroxypyruvate reductase [NAD(P)H] activity"/>
    <property type="evidence" value="ECO:0007669"/>
    <property type="project" value="TreeGrafter"/>
</dbReference>
<dbReference type="Pfam" id="PF02826">
    <property type="entry name" value="2-Hacid_dh_C"/>
    <property type="match status" value="1"/>
</dbReference>
<accession>A0A0M0G2B1</accession>
<proteinExistence type="inferred from homology"/>
<evidence type="ECO:0000259" key="4">
    <source>
        <dbReference type="Pfam" id="PF00389"/>
    </source>
</evidence>
<evidence type="ECO:0000256" key="3">
    <source>
        <dbReference type="RuleBase" id="RU003719"/>
    </source>
</evidence>
<name>A0A0M0G2B1_9BACI</name>
<dbReference type="InterPro" id="IPR029753">
    <property type="entry name" value="D-isomer_DH_CS"/>
</dbReference>
<feature type="domain" description="D-isomer specific 2-hydroxyacid dehydrogenase NAD-binding" evidence="5">
    <location>
        <begin position="111"/>
        <end position="289"/>
    </location>
</feature>
<dbReference type="Gene3D" id="3.40.50.720">
    <property type="entry name" value="NAD(P)-binding Rossmann-like Domain"/>
    <property type="match status" value="2"/>
</dbReference>
<dbReference type="EMBL" id="LGUE01000005">
    <property type="protein sequence ID" value="KON83923.1"/>
    <property type="molecule type" value="Genomic_DNA"/>
</dbReference>
<dbReference type="InterPro" id="IPR036291">
    <property type="entry name" value="NAD(P)-bd_dom_sf"/>
</dbReference>
<dbReference type="InterPro" id="IPR050223">
    <property type="entry name" value="D-isomer_2-hydroxyacid_DH"/>
</dbReference>
<evidence type="ECO:0000259" key="5">
    <source>
        <dbReference type="Pfam" id="PF02826"/>
    </source>
</evidence>
<dbReference type="Proteomes" id="UP000037405">
    <property type="component" value="Unassembled WGS sequence"/>
</dbReference>
<dbReference type="RefSeq" id="WP_053429310.1">
    <property type="nucleotide sequence ID" value="NZ_JAMQJB010000013.1"/>
</dbReference>
<dbReference type="OrthoDB" id="9805416at2"/>
<protein>
    <submittedName>
        <fullName evidence="6">2-ketogluconate reductase</fullName>
    </submittedName>
</protein>
<dbReference type="GO" id="GO:0030267">
    <property type="term" value="F:glyoxylate reductase (NADPH) activity"/>
    <property type="evidence" value="ECO:0007669"/>
    <property type="project" value="TreeGrafter"/>
</dbReference>
<dbReference type="AlphaFoldDB" id="A0A0M0G2B1"/>
<dbReference type="GO" id="GO:0005829">
    <property type="term" value="C:cytosol"/>
    <property type="evidence" value="ECO:0007669"/>
    <property type="project" value="TreeGrafter"/>
</dbReference>